<protein>
    <submittedName>
        <fullName evidence="2">Uncharacterized protein</fullName>
    </submittedName>
</protein>
<organism evidence="2 3">
    <name type="scientific">Paenibacillus thailandensis</name>
    <dbReference type="NCBI Taxonomy" id="393250"/>
    <lineage>
        <taxon>Bacteria</taxon>
        <taxon>Bacillati</taxon>
        <taxon>Bacillota</taxon>
        <taxon>Bacilli</taxon>
        <taxon>Bacillales</taxon>
        <taxon>Paenibacillaceae</taxon>
        <taxon>Paenibacillus</taxon>
    </lineage>
</organism>
<accession>A0ABW5R2V3</accession>
<evidence type="ECO:0000256" key="1">
    <source>
        <dbReference type="SAM" id="MobiDB-lite"/>
    </source>
</evidence>
<evidence type="ECO:0000313" key="3">
    <source>
        <dbReference type="Proteomes" id="UP001597493"/>
    </source>
</evidence>
<dbReference type="EMBL" id="JBHUMY010000032">
    <property type="protein sequence ID" value="MFD2662776.1"/>
    <property type="molecule type" value="Genomic_DNA"/>
</dbReference>
<proteinExistence type="predicted"/>
<evidence type="ECO:0000313" key="2">
    <source>
        <dbReference type="EMBL" id="MFD2662776.1"/>
    </source>
</evidence>
<gene>
    <name evidence="2" type="ORF">ACFSW5_21200</name>
</gene>
<sequence length="216" mass="24954">MTQDLRIILKSAIDSNKPVEDINQSIRELEQKMSKLRLNIKMPEGFMEAVVKLSEAQERLAKHIESEYPNISKIAPKLSAQLVAGPLLFAGNTLNFDFHKELLRLLDEHITKYGNADLPSRITVAPRPTDVSEIINENEVETDKYWEVVFRWIEIIMILYTLISDHQTNQQMDRIEDKIDGLIKQRPPIEQFYEHPPIPKQVEPNIDDSPNDTKLA</sequence>
<keyword evidence="3" id="KW-1185">Reference proteome</keyword>
<dbReference type="Proteomes" id="UP001597493">
    <property type="component" value="Unassembled WGS sequence"/>
</dbReference>
<name>A0ABW5R2V3_9BACL</name>
<reference evidence="3" key="1">
    <citation type="journal article" date="2019" name="Int. J. Syst. Evol. Microbiol.">
        <title>The Global Catalogue of Microorganisms (GCM) 10K type strain sequencing project: providing services to taxonomists for standard genome sequencing and annotation.</title>
        <authorList>
            <consortium name="The Broad Institute Genomics Platform"/>
            <consortium name="The Broad Institute Genome Sequencing Center for Infectious Disease"/>
            <person name="Wu L."/>
            <person name="Ma J."/>
        </authorList>
    </citation>
    <scope>NUCLEOTIDE SEQUENCE [LARGE SCALE GENOMIC DNA]</scope>
    <source>
        <strain evidence="3">TISTR 1827</strain>
    </source>
</reference>
<comment type="caution">
    <text evidence="2">The sequence shown here is derived from an EMBL/GenBank/DDBJ whole genome shotgun (WGS) entry which is preliminary data.</text>
</comment>
<feature type="region of interest" description="Disordered" evidence="1">
    <location>
        <begin position="194"/>
        <end position="216"/>
    </location>
</feature>
<dbReference type="RefSeq" id="WP_379277589.1">
    <property type="nucleotide sequence ID" value="NZ_JBHUGT010000035.1"/>
</dbReference>